<feature type="transmembrane region" description="Helical" evidence="1">
    <location>
        <begin position="100"/>
        <end position="121"/>
    </location>
</feature>
<dbReference type="EMBL" id="CP000088">
    <property type="protein sequence ID" value="AAZ55384.1"/>
    <property type="molecule type" value="Genomic_DNA"/>
</dbReference>
<dbReference type="InterPro" id="IPR038750">
    <property type="entry name" value="YczE/YyaS-like"/>
</dbReference>
<dbReference type="TCDB" id="2.A.115.2.7">
    <property type="family name" value="the novobiocin exporter (nbce) family"/>
</dbReference>
<feature type="transmembrane region" description="Helical" evidence="1">
    <location>
        <begin position="74"/>
        <end position="93"/>
    </location>
</feature>
<sequence>MTRPITPGESPAFWRSLVHRTLITPLLPQPRLRRLVQLCVGLYLFGLGLAAQVASGLGAAPWDVLHQGLHLRTGWSIGTWVIITGVIVILLWIPLRQRAGLGTLLNATGIGVALDVSLLWLPAPDGLVGQVVLLVVGIVAVAAGGGMYIGAGLGPGPRDGLMTGLAERGMSISVARTLIEVSVVAAGFVLGGTVGVGTLVFALAIGPLTQLFLPPFHVDRRVAG</sequence>
<organism evidence="2">
    <name type="scientific">Thermobifida fusca (strain YX)</name>
    <dbReference type="NCBI Taxonomy" id="269800"/>
    <lineage>
        <taxon>Bacteria</taxon>
        <taxon>Bacillati</taxon>
        <taxon>Actinomycetota</taxon>
        <taxon>Actinomycetes</taxon>
        <taxon>Streptosporangiales</taxon>
        <taxon>Nocardiopsidaceae</taxon>
        <taxon>Thermobifida</taxon>
    </lineage>
</organism>
<keyword evidence="1" id="KW-1133">Transmembrane helix</keyword>
<dbReference type="PANTHER" id="PTHR40078:SF1">
    <property type="entry name" value="INTEGRAL MEMBRANE PROTEIN"/>
    <property type="match status" value="1"/>
</dbReference>
<reference evidence="2" key="1">
    <citation type="submission" date="2005-07" db="EMBL/GenBank/DDBJ databases">
        <title>Complete sequence of Thermobifida fusca YX.</title>
        <authorList>
            <consortium name="US DOE Joint Genome Institute"/>
            <person name="Copeland A."/>
            <person name="Lucas S."/>
            <person name="Lapidus A."/>
            <person name="Barry K."/>
            <person name="Detter J.C."/>
            <person name="Glavina T."/>
            <person name="Hammon N."/>
            <person name="Israni S."/>
            <person name="Pitluck S."/>
            <person name="Di Bartolo G."/>
            <person name="Chain P."/>
            <person name="Schmutz J."/>
            <person name="Larimer F."/>
            <person name="Land M."/>
            <person name="Lykidis A."/>
            <person name="Richardson P."/>
        </authorList>
    </citation>
    <scope>NUCLEOTIDE SEQUENCE</scope>
    <source>
        <strain evidence="2">YX</strain>
    </source>
</reference>
<dbReference type="OrthoDB" id="154912at2"/>
<dbReference type="PANTHER" id="PTHR40078">
    <property type="entry name" value="INTEGRAL MEMBRANE PROTEIN-RELATED"/>
    <property type="match status" value="1"/>
</dbReference>
<dbReference type="RefSeq" id="WP_011291780.1">
    <property type="nucleotide sequence ID" value="NC_007333.1"/>
</dbReference>
<keyword evidence="1" id="KW-0812">Transmembrane</keyword>
<gene>
    <name evidence="2" type="ordered locus">Tfu_1346</name>
</gene>
<evidence type="ECO:0000313" key="2">
    <source>
        <dbReference type="EMBL" id="AAZ55384.1"/>
    </source>
</evidence>
<evidence type="ECO:0000256" key="1">
    <source>
        <dbReference type="SAM" id="Phobius"/>
    </source>
</evidence>
<dbReference type="Pfam" id="PF19700">
    <property type="entry name" value="DUF6198"/>
    <property type="match status" value="1"/>
</dbReference>
<protein>
    <recommendedName>
        <fullName evidence="3">Integral membrane protein</fullName>
    </recommendedName>
</protein>
<name>Q47Q85_THEFY</name>
<feature type="transmembrane region" description="Helical" evidence="1">
    <location>
        <begin position="178"/>
        <end position="205"/>
    </location>
</feature>
<dbReference type="KEGG" id="tfu:Tfu_1346"/>
<evidence type="ECO:0008006" key="3">
    <source>
        <dbReference type="Google" id="ProtNLM"/>
    </source>
</evidence>
<dbReference type="AlphaFoldDB" id="Q47Q85"/>
<keyword evidence="1" id="KW-0472">Membrane</keyword>
<proteinExistence type="predicted"/>
<feature type="transmembrane region" description="Helical" evidence="1">
    <location>
        <begin position="35"/>
        <end position="54"/>
    </location>
</feature>
<accession>Q47Q85</accession>
<feature type="transmembrane region" description="Helical" evidence="1">
    <location>
        <begin position="127"/>
        <end position="149"/>
    </location>
</feature>
<dbReference type="STRING" id="269800.Tfu_1346"/>
<dbReference type="eggNOG" id="COG2364">
    <property type="taxonomic scope" value="Bacteria"/>
</dbReference>
<dbReference type="HOGENOM" id="CLU_083843_0_0_11"/>